<reference evidence="8" key="1">
    <citation type="journal article" date="2023" name="Commun. Biol.">
        <title>Genome analysis of Parmales, the sister group of diatoms, reveals the evolutionary specialization of diatoms from phago-mixotrophs to photoautotrophs.</title>
        <authorList>
            <person name="Ban H."/>
            <person name="Sato S."/>
            <person name="Yoshikawa S."/>
            <person name="Yamada K."/>
            <person name="Nakamura Y."/>
            <person name="Ichinomiya M."/>
            <person name="Sato N."/>
            <person name="Blanc-Mathieu R."/>
            <person name="Endo H."/>
            <person name="Kuwata A."/>
            <person name="Ogata H."/>
        </authorList>
    </citation>
    <scope>NUCLEOTIDE SEQUENCE [LARGE SCALE GENOMIC DNA]</scope>
    <source>
        <strain evidence="8">NIES 3701</strain>
    </source>
</reference>
<comment type="similarity">
    <text evidence="2">Belongs to the TMEM144 family.</text>
</comment>
<evidence type="ECO:0000256" key="6">
    <source>
        <dbReference type="SAM" id="Phobius"/>
    </source>
</evidence>
<dbReference type="Pfam" id="PF07857">
    <property type="entry name" value="TMEM144"/>
    <property type="match status" value="1"/>
</dbReference>
<keyword evidence="4 6" id="KW-1133">Transmembrane helix</keyword>
<name>A0A9W7B8I5_9STRA</name>
<dbReference type="GO" id="GO:0015144">
    <property type="term" value="F:carbohydrate transmembrane transporter activity"/>
    <property type="evidence" value="ECO:0007669"/>
    <property type="project" value="InterPro"/>
</dbReference>
<dbReference type="PANTHER" id="PTHR16119:SF17">
    <property type="entry name" value="TRANSMEMBRANE PROTEIN 144"/>
    <property type="match status" value="1"/>
</dbReference>
<feature type="transmembrane region" description="Helical" evidence="6">
    <location>
        <begin position="109"/>
        <end position="125"/>
    </location>
</feature>
<evidence type="ECO:0000256" key="2">
    <source>
        <dbReference type="ARBA" id="ARBA00005731"/>
    </source>
</evidence>
<proteinExistence type="inferred from homology"/>
<feature type="transmembrane region" description="Helical" evidence="6">
    <location>
        <begin position="272"/>
        <end position="293"/>
    </location>
</feature>
<feature type="transmembrane region" description="Helical" evidence="6">
    <location>
        <begin position="305"/>
        <end position="324"/>
    </location>
</feature>
<evidence type="ECO:0000256" key="1">
    <source>
        <dbReference type="ARBA" id="ARBA00004141"/>
    </source>
</evidence>
<organism evidence="7 8">
    <name type="scientific">Triparma strigata</name>
    <dbReference type="NCBI Taxonomy" id="1606541"/>
    <lineage>
        <taxon>Eukaryota</taxon>
        <taxon>Sar</taxon>
        <taxon>Stramenopiles</taxon>
        <taxon>Ochrophyta</taxon>
        <taxon>Bolidophyceae</taxon>
        <taxon>Parmales</taxon>
        <taxon>Triparmaceae</taxon>
        <taxon>Triparma</taxon>
    </lineage>
</organism>
<feature type="transmembrane region" description="Helical" evidence="6">
    <location>
        <begin position="131"/>
        <end position="152"/>
    </location>
</feature>
<dbReference type="InterPro" id="IPR037185">
    <property type="entry name" value="EmrE-like"/>
</dbReference>
<dbReference type="GO" id="GO:0016020">
    <property type="term" value="C:membrane"/>
    <property type="evidence" value="ECO:0007669"/>
    <property type="project" value="UniProtKB-SubCell"/>
</dbReference>
<feature type="transmembrane region" description="Helical" evidence="6">
    <location>
        <begin position="196"/>
        <end position="216"/>
    </location>
</feature>
<evidence type="ECO:0000256" key="4">
    <source>
        <dbReference type="ARBA" id="ARBA00022989"/>
    </source>
</evidence>
<keyword evidence="5 6" id="KW-0472">Membrane</keyword>
<comment type="subcellular location">
    <subcellularLocation>
        <location evidence="1">Membrane</location>
        <topology evidence="1">Multi-pass membrane protein</topology>
    </subcellularLocation>
</comment>
<evidence type="ECO:0000256" key="5">
    <source>
        <dbReference type="ARBA" id="ARBA00023136"/>
    </source>
</evidence>
<keyword evidence="3 6" id="KW-0812">Transmembrane</keyword>
<evidence type="ECO:0000313" key="7">
    <source>
        <dbReference type="EMBL" id="GMH82268.1"/>
    </source>
</evidence>
<feature type="transmembrane region" description="Helical" evidence="6">
    <location>
        <begin position="45"/>
        <end position="61"/>
    </location>
</feature>
<evidence type="ECO:0000313" key="8">
    <source>
        <dbReference type="Proteomes" id="UP001165085"/>
    </source>
</evidence>
<dbReference type="Proteomes" id="UP001165085">
    <property type="component" value="Unassembled WGS sequence"/>
</dbReference>
<dbReference type="AlphaFoldDB" id="A0A9W7B8I5"/>
<gene>
    <name evidence="7" type="ORF">TrST_g12531</name>
</gene>
<keyword evidence="8" id="KW-1185">Reference proteome</keyword>
<evidence type="ECO:0000256" key="3">
    <source>
        <dbReference type="ARBA" id="ARBA00022692"/>
    </source>
</evidence>
<comment type="caution">
    <text evidence="7">The sequence shown here is derived from an EMBL/GenBank/DDBJ whole genome shotgun (WGS) entry which is preliminary data.</text>
</comment>
<dbReference type="InterPro" id="IPR012435">
    <property type="entry name" value="TMEM144"/>
</dbReference>
<dbReference type="PANTHER" id="PTHR16119">
    <property type="entry name" value="TRANSMEMBRANE PROTEIN 144"/>
    <property type="match status" value="1"/>
</dbReference>
<sequence>MPGLFVGYVAAFIATACFGSFAVPVKLPQIVPLNVHPLAFQSYKTLMCVATAWLCFVVPVYDDEDGTWSFVGFEYTPWGIISGLFWVPGGAMAIYAVQNAGLAVAQGTWSSLIVVVSFVWGILVFDEKVKNVYLAGLGVVGLISGLVGMSVFSEGEKQAPPVKTLNNENDRSALLAPELQTPEGEKEKPQKSRARGLAAAVFNGLWGGSIMVPMHYAPAEASGMGYVISFAVGAGLVTIMLWVALLIYSGWGCDGDKKNWSFRRGWSKLPSMHVPTMVGPGCLAGGLWAIGNISSMVTVQVLGEAVGYSICQTSLLVSGLWGIFYFQEVKGFRQRILWGSSAIVTLLGIVLLTAEHDSEAAPSA</sequence>
<dbReference type="EMBL" id="BRXY01000267">
    <property type="protein sequence ID" value="GMH82268.1"/>
    <property type="molecule type" value="Genomic_DNA"/>
</dbReference>
<feature type="transmembrane region" description="Helical" evidence="6">
    <location>
        <begin position="6"/>
        <end position="25"/>
    </location>
</feature>
<feature type="transmembrane region" description="Helical" evidence="6">
    <location>
        <begin position="228"/>
        <end position="251"/>
    </location>
</feature>
<feature type="transmembrane region" description="Helical" evidence="6">
    <location>
        <begin position="76"/>
        <end position="97"/>
    </location>
</feature>
<dbReference type="SUPFAM" id="SSF103481">
    <property type="entry name" value="Multidrug resistance efflux transporter EmrE"/>
    <property type="match status" value="1"/>
</dbReference>
<accession>A0A9W7B8I5</accession>
<dbReference type="OrthoDB" id="426527at2759"/>
<protein>
    <submittedName>
        <fullName evidence="7">Uncharacterized protein</fullName>
    </submittedName>
</protein>
<dbReference type="InterPro" id="IPR010651">
    <property type="entry name" value="Sugar_transport"/>
</dbReference>
<feature type="transmembrane region" description="Helical" evidence="6">
    <location>
        <begin position="336"/>
        <end position="354"/>
    </location>
</feature>